<accession>T1BLE7</accession>
<evidence type="ECO:0000259" key="1">
    <source>
        <dbReference type="Pfam" id="PF13701"/>
    </source>
</evidence>
<dbReference type="Pfam" id="PF13701">
    <property type="entry name" value="DDE_Tnp_1_4"/>
    <property type="match status" value="1"/>
</dbReference>
<organism evidence="2">
    <name type="scientific">mine drainage metagenome</name>
    <dbReference type="NCBI Taxonomy" id="410659"/>
    <lineage>
        <taxon>unclassified sequences</taxon>
        <taxon>metagenomes</taxon>
        <taxon>ecological metagenomes</taxon>
    </lineage>
</organism>
<reference evidence="2" key="1">
    <citation type="submission" date="2013-08" db="EMBL/GenBank/DDBJ databases">
        <authorList>
            <person name="Mendez C."/>
            <person name="Richter M."/>
            <person name="Ferrer M."/>
            <person name="Sanchez J."/>
        </authorList>
    </citation>
    <scope>NUCLEOTIDE SEQUENCE</scope>
</reference>
<proteinExistence type="predicted"/>
<gene>
    <name evidence="2" type="ORF">B1A_06951</name>
</gene>
<feature type="non-terminal residue" evidence="2">
    <location>
        <position position="135"/>
    </location>
</feature>
<dbReference type="InterPro" id="IPR025668">
    <property type="entry name" value="Tnp_DDE_dom"/>
</dbReference>
<protein>
    <submittedName>
        <fullName evidence="2">Transposase, IS4 family protein</fullName>
    </submittedName>
</protein>
<comment type="caution">
    <text evidence="2">The sequence shown here is derived from an EMBL/GenBank/DDBJ whole genome shotgun (WGS) entry which is preliminary data.</text>
</comment>
<name>T1BLE7_9ZZZZ</name>
<evidence type="ECO:0000313" key="2">
    <source>
        <dbReference type="EMBL" id="EQD69333.1"/>
    </source>
</evidence>
<dbReference type="EMBL" id="AUZX01005026">
    <property type="protein sequence ID" value="EQD69333.1"/>
    <property type="molecule type" value="Genomic_DNA"/>
</dbReference>
<feature type="domain" description="Transposase DDE" evidence="1">
    <location>
        <begin position="3"/>
        <end position="134"/>
    </location>
</feature>
<sequence length="135" mass="16115">MKQVYARADSGFYCREAIKAYEKKHWQYIVVARKTARLIDKLQAAEWKPSPKTDADEQCEFLYQPEGWSRAHRFLALRYERAEEDEKPEQYQLFDTPGYIYRVFATDMDDPVEMLVWFYNQRAGAENLIKEANND</sequence>
<dbReference type="AlphaFoldDB" id="T1BLE7"/>
<reference evidence="2" key="2">
    <citation type="journal article" date="2014" name="ISME J.">
        <title>Microbial stratification in low pH oxic and suboxic macroscopic growths along an acid mine drainage.</title>
        <authorList>
            <person name="Mendez-Garcia C."/>
            <person name="Mesa V."/>
            <person name="Sprenger R.R."/>
            <person name="Richter M."/>
            <person name="Diez M.S."/>
            <person name="Solano J."/>
            <person name="Bargiela R."/>
            <person name="Golyshina O.V."/>
            <person name="Manteca A."/>
            <person name="Ramos J.L."/>
            <person name="Gallego J.R."/>
            <person name="Llorente I."/>
            <person name="Martins Dos Santos V.A."/>
            <person name="Jensen O.N."/>
            <person name="Pelaez A.I."/>
            <person name="Sanchez J."/>
            <person name="Ferrer M."/>
        </authorList>
    </citation>
    <scope>NUCLEOTIDE SEQUENCE</scope>
</reference>